<comment type="caution">
    <text evidence="2">The sequence shown here is derived from an EMBL/GenBank/DDBJ whole genome shotgun (WGS) entry which is preliminary data.</text>
</comment>
<feature type="compositionally biased region" description="Basic residues" evidence="1">
    <location>
        <begin position="171"/>
        <end position="182"/>
    </location>
</feature>
<dbReference type="Proteomes" id="UP001058974">
    <property type="component" value="Chromosome 5"/>
</dbReference>
<keyword evidence="3" id="KW-1185">Reference proteome</keyword>
<evidence type="ECO:0000256" key="1">
    <source>
        <dbReference type="SAM" id="MobiDB-lite"/>
    </source>
</evidence>
<feature type="non-terminal residue" evidence="2">
    <location>
        <position position="260"/>
    </location>
</feature>
<feature type="compositionally biased region" description="Polar residues" evidence="1">
    <location>
        <begin position="159"/>
        <end position="170"/>
    </location>
</feature>
<accession>A0A9D4X2H8</accession>
<proteinExistence type="predicted"/>
<protein>
    <submittedName>
        <fullName evidence="2">Uncharacterized protein</fullName>
    </submittedName>
</protein>
<feature type="region of interest" description="Disordered" evidence="1">
    <location>
        <begin position="78"/>
        <end position="185"/>
    </location>
</feature>
<dbReference type="AlphaFoldDB" id="A0A9D4X2H8"/>
<dbReference type="EMBL" id="JAMSHJ010000005">
    <property type="protein sequence ID" value="KAI5412384.1"/>
    <property type="molecule type" value="Genomic_DNA"/>
</dbReference>
<sequence>SMEYYDARQKRWVLYTPSKVPMPVQQNIANASVNVSLEKLTKNKALENTSFVELPYSNLLVGGGGANNLDRRSNHVLFGATSGESSKTKEKSSKTKGKSSKTRLAPIGENIELCTPLSSTKKKNSQKDGNDEQQKQTKRKVYRPKVVSQNPKRAKKSHPQSSATPKPSTPKQRKPYVRKTPKCQRPLFDDDSNFISLPFLENFKGSTVDHGGFENSTITNESAIEYNSLQSYQKLNSLSSLSLVESRRVGGNFPLMCKRK</sequence>
<gene>
    <name evidence="2" type="ORF">KIW84_057162</name>
</gene>
<feature type="compositionally biased region" description="Basic and acidic residues" evidence="1">
    <location>
        <begin position="125"/>
        <end position="135"/>
    </location>
</feature>
<feature type="non-terminal residue" evidence="2">
    <location>
        <position position="1"/>
    </location>
</feature>
<evidence type="ECO:0000313" key="2">
    <source>
        <dbReference type="EMBL" id="KAI5412384.1"/>
    </source>
</evidence>
<reference evidence="2 3" key="1">
    <citation type="journal article" date="2022" name="Nat. Genet.">
        <title>Improved pea reference genome and pan-genome highlight genomic features and evolutionary characteristics.</title>
        <authorList>
            <person name="Yang T."/>
            <person name="Liu R."/>
            <person name="Luo Y."/>
            <person name="Hu S."/>
            <person name="Wang D."/>
            <person name="Wang C."/>
            <person name="Pandey M.K."/>
            <person name="Ge S."/>
            <person name="Xu Q."/>
            <person name="Li N."/>
            <person name="Li G."/>
            <person name="Huang Y."/>
            <person name="Saxena R.K."/>
            <person name="Ji Y."/>
            <person name="Li M."/>
            <person name="Yan X."/>
            <person name="He Y."/>
            <person name="Liu Y."/>
            <person name="Wang X."/>
            <person name="Xiang C."/>
            <person name="Varshney R.K."/>
            <person name="Ding H."/>
            <person name="Gao S."/>
            <person name="Zong X."/>
        </authorList>
    </citation>
    <scope>NUCLEOTIDE SEQUENCE [LARGE SCALE GENOMIC DNA]</scope>
    <source>
        <strain evidence="2 3">cv. Zhongwan 6</strain>
    </source>
</reference>
<dbReference type="Gramene" id="Psat05G0716200-T2">
    <property type="protein sequence ID" value="KAI5412384.1"/>
    <property type="gene ID" value="KIW84_057162"/>
</dbReference>
<organism evidence="2 3">
    <name type="scientific">Pisum sativum</name>
    <name type="common">Garden pea</name>
    <name type="synonym">Lathyrus oleraceus</name>
    <dbReference type="NCBI Taxonomy" id="3888"/>
    <lineage>
        <taxon>Eukaryota</taxon>
        <taxon>Viridiplantae</taxon>
        <taxon>Streptophyta</taxon>
        <taxon>Embryophyta</taxon>
        <taxon>Tracheophyta</taxon>
        <taxon>Spermatophyta</taxon>
        <taxon>Magnoliopsida</taxon>
        <taxon>eudicotyledons</taxon>
        <taxon>Gunneridae</taxon>
        <taxon>Pentapetalae</taxon>
        <taxon>rosids</taxon>
        <taxon>fabids</taxon>
        <taxon>Fabales</taxon>
        <taxon>Fabaceae</taxon>
        <taxon>Papilionoideae</taxon>
        <taxon>50 kb inversion clade</taxon>
        <taxon>NPAAA clade</taxon>
        <taxon>Hologalegina</taxon>
        <taxon>IRL clade</taxon>
        <taxon>Fabeae</taxon>
        <taxon>Lathyrus</taxon>
    </lineage>
</organism>
<name>A0A9D4X2H8_PEA</name>
<evidence type="ECO:0000313" key="3">
    <source>
        <dbReference type="Proteomes" id="UP001058974"/>
    </source>
</evidence>